<evidence type="ECO:0000313" key="2">
    <source>
        <dbReference type="Proteomes" id="UP000821845"/>
    </source>
</evidence>
<dbReference type="Proteomes" id="UP000821845">
    <property type="component" value="Chromosome 4"/>
</dbReference>
<proteinExistence type="predicted"/>
<keyword evidence="2" id="KW-1185">Reference proteome</keyword>
<reference evidence="1" key="1">
    <citation type="submission" date="2020-05" db="EMBL/GenBank/DDBJ databases">
        <title>Large-scale comparative analyses of tick genomes elucidate their genetic diversity and vector capacities.</title>
        <authorList>
            <person name="Jia N."/>
            <person name="Wang J."/>
            <person name="Shi W."/>
            <person name="Du L."/>
            <person name="Sun Y."/>
            <person name="Zhan W."/>
            <person name="Jiang J."/>
            <person name="Wang Q."/>
            <person name="Zhang B."/>
            <person name="Ji P."/>
            <person name="Sakyi L.B."/>
            <person name="Cui X."/>
            <person name="Yuan T."/>
            <person name="Jiang B."/>
            <person name="Yang W."/>
            <person name="Lam T.T.-Y."/>
            <person name="Chang Q."/>
            <person name="Ding S."/>
            <person name="Wang X."/>
            <person name="Zhu J."/>
            <person name="Ruan X."/>
            <person name="Zhao L."/>
            <person name="Wei J."/>
            <person name="Que T."/>
            <person name="Du C."/>
            <person name="Cheng J."/>
            <person name="Dai P."/>
            <person name="Han X."/>
            <person name="Huang E."/>
            <person name="Gao Y."/>
            <person name="Liu J."/>
            <person name="Shao H."/>
            <person name="Ye R."/>
            <person name="Li L."/>
            <person name="Wei W."/>
            <person name="Wang X."/>
            <person name="Wang C."/>
            <person name="Yang T."/>
            <person name="Huo Q."/>
            <person name="Li W."/>
            <person name="Guo W."/>
            <person name="Chen H."/>
            <person name="Zhou L."/>
            <person name="Ni X."/>
            <person name="Tian J."/>
            <person name="Zhou Y."/>
            <person name="Sheng Y."/>
            <person name="Liu T."/>
            <person name="Pan Y."/>
            <person name="Xia L."/>
            <person name="Li J."/>
            <person name="Zhao F."/>
            <person name="Cao W."/>
        </authorList>
    </citation>
    <scope>NUCLEOTIDE SEQUENCE</scope>
    <source>
        <strain evidence="1">Hyas-2018</strain>
    </source>
</reference>
<gene>
    <name evidence="1" type="ORF">HPB50_020037</name>
</gene>
<protein>
    <submittedName>
        <fullName evidence="1">Uncharacterized protein</fullName>
    </submittedName>
</protein>
<sequence length="433" mass="45661">MGAVYTAAASATDAGSIPHAVCNTTVQCMAIDPNMACSNNLCVCPFSPSQPVTIGDGLCNIAVASLFPLPLGAVCTADANCSSPALCVAGQCGCPPGFQPWDEHNCTAIPQTIAPSSWVSLQLLLPGFVVIILFVVWFCTFTQGNGPRWAKAYIGGKESVPTLHVWSQASMGDQTPSAPMAQMMASQNTESVVTAATPRQIDSDLFCGGSCSPPESWTAAIAERSSDLTNQMTSMTEQRGLFSAPDESFVRPVLSGDEMYAKYPHLRFILSSTSSSTATVPAERPSTAMVPYRTDTPLSASRQTTLLSSKSRKRPARSESPSRRVAFPDEPAVPPAPAAQPESESEQHGQRSSSSQVLRRSSTGTPWSTFGSSLDTILSTPVVARVCASASRTDDATSHAASQVKGSEEQHTLSTTTKSYEKASSKVASDRSD</sequence>
<evidence type="ECO:0000313" key="1">
    <source>
        <dbReference type="EMBL" id="KAH6934099.1"/>
    </source>
</evidence>
<accession>A0ACB7SJY9</accession>
<organism evidence="1 2">
    <name type="scientific">Hyalomma asiaticum</name>
    <name type="common">Tick</name>
    <dbReference type="NCBI Taxonomy" id="266040"/>
    <lineage>
        <taxon>Eukaryota</taxon>
        <taxon>Metazoa</taxon>
        <taxon>Ecdysozoa</taxon>
        <taxon>Arthropoda</taxon>
        <taxon>Chelicerata</taxon>
        <taxon>Arachnida</taxon>
        <taxon>Acari</taxon>
        <taxon>Parasitiformes</taxon>
        <taxon>Ixodida</taxon>
        <taxon>Ixodoidea</taxon>
        <taxon>Ixodidae</taxon>
        <taxon>Hyalomminae</taxon>
        <taxon>Hyalomma</taxon>
    </lineage>
</organism>
<dbReference type="EMBL" id="CM023484">
    <property type="protein sequence ID" value="KAH6934099.1"/>
    <property type="molecule type" value="Genomic_DNA"/>
</dbReference>
<name>A0ACB7SJY9_HYAAI</name>
<comment type="caution">
    <text evidence="1">The sequence shown here is derived from an EMBL/GenBank/DDBJ whole genome shotgun (WGS) entry which is preliminary data.</text>
</comment>